<dbReference type="EMBL" id="JWIR02000062">
    <property type="protein sequence ID" value="KKB36296.1"/>
    <property type="molecule type" value="Genomic_DNA"/>
</dbReference>
<dbReference type="AlphaFoldDB" id="A0A0F5HSL5"/>
<evidence type="ECO:0000313" key="2">
    <source>
        <dbReference type="EMBL" id="KKB36296.1"/>
    </source>
</evidence>
<evidence type="ECO:0008006" key="4">
    <source>
        <dbReference type="Google" id="ProtNLM"/>
    </source>
</evidence>
<dbReference type="OrthoDB" id="2455934at2"/>
<keyword evidence="3" id="KW-1185">Reference proteome</keyword>
<name>A0A0F5HSL5_BACTR</name>
<comment type="caution">
    <text evidence="2">The sequence shown here is derived from an EMBL/GenBank/DDBJ whole genome shotgun (WGS) entry which is preliminary data.</text>
</comment>
<dbReference type="Pfam" id="PF11518">
    <property type="entry name" value="DUF3221"/>
    <property type="match status" value="1"/>
</dbReference>
<dbReference type="RefSeq" id="WP_052725922.1">
    <property type="nucleotide sequence ID" value="NZ_JWIR02000062.1"/>
</dbReference>
<proteinExistence type="predicted"/>
<keyword evidence="1" id="KW-0732">Signal</keyword>
<reference evidence="2" key="1">
    <citation type="submission" date="2015-02" db="EMBL/GenBank/DDBJ databases">
        <title>Genome Assembly of Bacillaceae bacterium MTCC 8252.</title>
        <authorList>
            <person name="Verma A."/>
            <person name="Khatri I."/>
            <person name="Mual P."/>
            <person name="Subramanian S."/>
            <person name="Krishnamurthi S."/>
        </authorList>
    </citation>
    <scope>NUCLEOTIDE SEQUENCE [LARGE SCALE GENOMIC DNA]</scope>
    <source>
        <strain evidence="2">MTCC 8252</strain>
    </source>
</reference>
<gene>
    <name evidence="2" type="ORF">QY95_03160</name>
</gene>
<evidence type="ECO:0000256" key="1">
    <source>
        <dbReference type="SAM" id="SignalP"/>
    </source>
</evidence>
<dbReference type="PROSITE" id="PS51257">
    <property type="entry name" value="PROKAR_LIPOPROTEIN"/>
    <property type="match status" value="1"/>
</dbReference>
<dbReference type="InterPro" id="IPR012340">
    <property type="entry name" value="NA-bd_OB-fold"/>
</dbReference>
<dbReference type="InterPro" id="IPR021598">
    <property type="entry name" value="DUF3221"/>
</dbReference>
<dbReference type="Gene3D" id="2.40.50.140">
    <property type="entry name" value="Nucleic acid-binding proteins"/>
    <property type="match status" value="1"/>
</dbReference>
<sequence>MQIKWLIFILSIPLIFLAACSSDSQAANDVNAADKESDEHVREIAWDFVKEKGWDDEGKEEWQRAKVTKTVAADNDHTFLGQAYKDNYEGKEVLFVSFESTPSILIDPQTSKVIGYKPLETPPVEGYIVNKDKARIWVIPEINKEELIGKSEEEVFALVMSEKYHGEGYMVDAKDIDKELVSSLQVGQKVIVHFDTSGLSAPMYAHATDIKIIEK</sequence>
<protein>
    <recommendedName>
        <fullName evidence="4">DUF3221 domain-containing protein</fullName>
    </recommendedName>
</protein>
<accession>A0A0F5HSL5</accession>
<dbReference type="Proteomes" id="UP000031563">
    <property type="component" value="Unassembled WGS sequence"/>
</dbReference>
<feature type="chain" id="PRO_5039252239" description="DUF3221 domain-containing protein" evidence="1">
    <location>
        <begin position="27"/>
        <end position="215"/>
    </location>
</feature>
<organism evidence="2 3">
    <name type="scientific">Bacillus thermotolerans</name>
    <name type="common">Quasibacillus thermotolerans</name>
    <dbReference type="NCBI Taxonomy" id="1221996"/>
    <lineage>
        <taxon>Bacteria</taxon>
        <taxon>Bacillati</taxon>
        <taxon>Bacillota</taxon>
        <taxon>Bacilli</taxon>
        <taxon>Bacillales</taxon>
        <taxon>Bacillaceae</taxon>
        <taxon>Bacillus</taxon>
    </lineage>
</organism>
<feature type="signal peptide" evidence="1">
    <location>
        <begin position="1"/>
        <end position="26"/>
    </location>
</feature>
<evidence type="ECO:0000313" key="3">
    <source>
        <dbReference type="Proteomes" id="UP000031563"/>
    </source>
</evidence>